<dbReference type="InterPro" id="IPR005162">
    <property type="entry name" value="Retrotrans_gag_dom"/>
</dbReference>
<feature type="domain" description="Peptidase A2" evidence="10">
    <location>
        <begin position="442"/>
        <end position="521"/>
    </location>
</feature>
<dbReference type="Pfam" id="PF17921">
    <property type="entry name" value="Integrase_H2C2"/>
    <property type="match status" value="1"/>
</dbReference>
<evidence type="ECO:0000313" key="13">
    <source>
        <dbReference type="EMBL" id="KAK3108317.1"/>
    </source>
</evidence>
<feature type="compositionally biased region" description="Polar residues" evidence="8">
    <location>
        <begin position="1680"/>
        <end position="1692"/>
    </location>
</feature>
<proteinExistence type="predicted"/>
<dbReference type="CDD" id="cd01647">
    <property type="entry name" value="RT_LTR"/>
    <property type="match status" value="1"/>
</dbReference>
<keyword evidence="3" id="KW-0540">Nuclease</keyword>
<feature type="compositionally biased region" description="Acidic residues" evidence="8">
    <location>
        <begin position="344"/>
        <end position="353"/>
    </location>
</feature>
<dbReference type="InterPro" id="IPR012337">
    <property type="entry name" value="RNaseH-like_sf"/>
</dbReference>
<dbReference type="Gene3D" id="2.40.70.10">
    <property type="entry name" value="Acid Proteases"/>
    <property type="match status" value="1"/>
</dbReference>
<dbReference type="PANTHER" id="PTHR37984:SF5">
    <property type="entry name" value="PROTEIN NYNRIN-LIKE"/>
    <property type="match status" value="1"/>
</dbReference>
<dbReference type="InterPro" id="IPR041577">
    <property type="entry name" value="RT_RNaseH_2"/>
</dbReference>
<dbReference type="Pfam" id="PF03732">
    <property type="entry name" value="Retrotrans_gag"/>
    <property type="match status" value="1"/>
</dbReference>
<dbReference type="EMBL" id="VSWD01000001">
    <property type="protein sequence ID" value="KAK3108317.1"/>
    <property type="molecule type" value="Genomic_DNA"/>
</dbReference>
<dbReference type="FunFam" id="3.10.20.370:FF:000001">
    <property type="entry name" value="Retrovirus-related Pol polyprotein from transposon 17.6-like protein"/>
    <property type="match status" value="1"/>
</dbReference>
<dbReference type="PROSITE" id="PS50175">
    <property type="entry name" value="ASP_PROT_RETROV"/>
    <property type="match status" value="1"/>
</dbReference>
<evidence type="ECO:0000256" key="7">
    <source>
        <dbReference type="PROSITE-ProRule" id="PRU00047"/>
    </source>
</evidence>
<dbReference type="InterPro" id="IPR036397">
    <property type="entry name" value="RNaseH_sf"/>
</dbReference>
<dbReference type="InterPro" id="IPR041588">
    <property type="entry name" value="Integrase_H2C2"/>
</dbReference>
<dbReference type="GO" id="GO:0006508">
    <property type="term" value="P:proteolysis"/>
    <property type="evidence" value="ECO:0007669"/>
    <property type="project" value="InterPro"/>
</dbReference>
<feature type="domain" description="CCHC-type" evidence="9">
    <location>
        <begin position="315"/>
        <end position="329"/>
    </location>
</feature>
<dbReference type="PROSITE" id="PS50994">
    <property type="entry name" value="INTEGRASE"/>
    <property type="match status" value="1"/>
</dbReference>
<dbReference type="InterPro" id="IPR001878">
    <property type="entry name" value="Znf_CCHC"/>
</dbReference>
<dbReference type="Gene3D" id="3.10.10.10">
    <property type="entry name" value="HIV Type 1 Reverse Transcriptase, subunit A, domain 1"/>
    <property type="match status" value="1"/>
</dbReference>
<feature type="region of interest" description="Disordered" evidence="8">
    <location>
        <begin position="1669"/>
        <end position="1704"/>
    </location>
</feature>
<dbReference type="GO" id="GO:0008270">
    <property type="term" value="F:zinc ion binding"/>
    <property type="evidence" value="ECO:0007669"/>
    <property type="project" value="UniProtKB-KW"/>
</dbReference>
<keyword evidence="1" id="KW-0808">Transferase</keyword>
<dbReference type="InterPro" id="IPR043128">
    <property type="entry name" value="Rev_trsase/Diguanyl_cyclase"/>
</dbReference>
<keyword evidence="14" id="KW-1185">Reference proteome</keyword>
<dbReference type="PROSITE" id="PS50158">
    <property type="entry name" value="ZF_CCHC"/>
    <property type="match status" value="1"/>
</dbReference>
<evidence type="ECO:0000256" key="8">
    <source>
        <dbReference type="SAM" id="MobiDB-lite"/>
    </source>
</evidence>
<dbReference type="SUPFAM" id="SSF50630">
    <property type="entry name" value="Acid proteases"/>
    <property type="match status" value="1"/>
</dbReference>
<keyword evidence="2" id="KW-0548">Nucleotidyltransferase</keyword>
<evidence type="ECO:0000256" key="3">
    <source>
        <dbReference type="ARBA" id="ARBA00022722"/>
    </source>
</evidence>
<dbReference type="GO" id="GO:0015074">
    <property type="term" value="P:DNA integration"/>
    <property type="evidence" value="ECO:0007669"/>
    <property type="project" value="InterPro"/>
</dbReference>
<evidence type="ECO:0000256" key="4">
    <source>
        <dbReference type="ARBA" id="ARBA00022759"/>
    </source>
</evidence>
<evidence type="ECO:0000256" key="2">
    <source>
        <dbReference type="ARBA" id="ARBA00022695"/>
    </source>
</evidence>
<keyword evidence="7" id="KW-0479">Metal-binding</keyword>
<dbReference type="GO" id="GO:0004519">
    <property type="term" value="F:endonuclease activity"/>
    <property type="evidence" value="ECO:0007669"/>
    <property type="project" value="UniProtKB-KW"/>
</dbReference>
<comment type="caution">
    <text evidence="13">The sequence shown here is derived from an EMBL/GenBank/DDBJ whole genome shotgun (WGS) entry which is preliminary data.</text>
</comment>
<dbReference type="InterPro" id="IPR000477">
    <property type="entry name" value="RT_dom"/>
</dbReference>
<evidence type="ECO:0000259" key="11">
    <source>
        <dbReference type="PROSITE" id="PS50878"/>
    </source>
</evidence>
<dbReference type="FunFam" id="1.10.340.70:FF:000001">
    <property type="entry name" value="Retrovirus-related Pol polyprotein from transposon gypsy-like Protein"/>
    <property type="match status" value="1"/>
</dbReference>
<evidence type="ECO:0000259" key="9">
    <source>
        <dbReference type="PROSITE" id="PS50158"/>
    </source>
</evidence>
<dbReference type="PANTHER" id="PTHR37984">
    <property type="entry name" value="PROTEIN CBG26694"/>
    <property type="match status" value="1"/>
</dbReference>
<dbReference type="SUPFAM" id="SSF56672">
    <property type="entry name" value="DNA/RNA polymerases"/>
    <property type="match status" value="1"/>
</dbReference>
<reference evidence="13" key="1">
    <citation type="submission" date="2019-08" db="EMBL/GenBank/DDBJ databases">
        <title>The improved chromosome-level genome for the pearl oyster Pinctada fucata martensii using PacBio sequencing and Hi-C.</title>
        <authorList>
            <person name="Zheng Z."/>
        </authorList>
    </citation>
    <scope>NUCLEOTIDE SEQUENCE</scope>
    <source>
        <strain evidence="13">ZZ-2019</strain>
        <tissue evidence="13">Adductor muscle</tissue>
    </source>
</reference>
<keyword evidence="6" id="KW-0511">Multifunctional enzyme</keyword>
<dbReference type="InterPro" id="IPR001584">
    <property type="entry name" value="Integrase_cat-core"/>
</dbReference>
<evidence type="ECO:0000313" key="14">
    <source>
        <dbReference type="Proteomes" id="UP001186944"/>
    </source>
</evidence>
<dbReference type="GO" id="GO:0003676">
    <property type="term" value="F:nucleic acid binding"/>
    <property type="evidence" value="ECO:0007669"/>
    <property type="project" value="InterPro"/>
</dbReference>
<dbReference type="Pfam" id="PF00078">
    <property type="entry name" value="RVT_1"/>
    <property type="match status" value="1"/>
</dbReference>
<dbReference type="FunFam" id="3.30.70.270:FF:000026">
    <property type="entry name" value="Transposon Ty3-G Gag-Pol polyprotein"/>
    <property type="match status" value="1"/>
</dbReference>
<dbReference type="Gene3D" id="1.10.340.70">
    <property type="match status" value="1"/>
</dbReference>
<name>A0AA88YMD6_PINIB</name>
<dbReference type="Pfam" id="PF13975">
    <property type="entry name" value="gag-asp_proteas"/>
    <property type="match status" value="1"/>
</dbReference>
<keyword evidence="4" id="KW-0255">Endonuclease</keyword>
<dbReference type="Pfam" id="PF17919">
    <property type="entry name" value="RT_RNaseH_2"/>
    <property type="match status" value="1"/>
</dbReference>
<dbReference type="Pfam" id="PF00665">
    <property type="entry name" value="rve"/>
    <property type="match status" value="1"/>
</dbReference>
<dbReference type="InterPro" id="IPR001995">
    <property type="entry name" value="Peptidase_A2_cat"/>
</dbReference>
<dbReference type="CDD" id="cd00303">
    <property type="entry name" value="retropepsin_like"/>
    <property type="match status" value="1"/>
</dbReference>
<keyword evidence="7" id="KW-0863">Zinc-finger</keyword>
<evidence type="ECO:0000256" key="5">
    <source>
        <dbReference type="ARBA" id="ARBA00022801"/>
    </source>
</evidence>
<organism evidence="13 14">
    <name type="scientific">Pinctada imbricata</name>
    <name type="common">Atlantic pearl-oyster</name>
    <name type="synonym">Pinctada martensii</name>
    <dbReference type="NCBI Taxonomy" id="66713"/>
    <lineage>
        <taxon>Eukaryota</taxon>
        <taxon>Metazoa</taxon>
        <taxon>Spiralia</taxon>
        <taxon>Lophotrochozoa</taxon>
        <taxon>Mollusca</taxon>
        <taxon>Bivalvia</taxon>
        <taxon>Autobranchia</taxon>
        <taxon>Pteriomorphia</taxon>
        <taxon>Pterioida</taxon>
        <taxon>Pterioidea</taxon>
        <taxon>Pteriidae</taxon>
        <taxon>Pinctada</taxon>
    </lineage>
</organism>
<dbReference type="Gene3D" id="3.30.70.270">
    <property type="match status" value="2"/>
</dbReference>
<keyword evidence="7" id="KW-0862">Zinc</keyword>
<dbReference type="Gene3D" id="3.30.420.10">
    <property type="entry name" value="Ribonuclease H-like superfamily/Ribonuclease H"/>
    <property type="match status" value="1"/>
</dbReference>
<feature type="domain" description="Integrase catalytic" evidence="12">
    <location>
        <begin position="1320"/>
        <end position="1498"/>
    </location>
</feature>
<feature type="domain" description="Reverse transcriptase" evidence="11">
    <location>
        <begin position="743"/>
        <end position="922"/>
    </location>
</feature>
<evidence type="ECO:0000256" key="1">
    <source>
        <dbReference type="ARBA" id="ARBA00022679"/>
    </source>
</evidence>
<evidence type="ECO:0000259" key="12">
    <source>
        <dbReference type="PROSITE" id="PS50994"/>
    </source>
</evidence>
<dbReference type="InterPro" id="IPR050951">
    <property type="entry name" value="Retrovirus_Pol_polyprotein"/>
</dbReference>
<dbReference type="InterPro" id="IPR021109">
    <property type="entry name" value="Peptidase_aspartic_dom_sf"/>
</dbReference>
<evidence type="ECO:0000256" key="6">
    <source>
        <dbReference type="ARBA" id="ARBA00023268"/>
    </source>
</evidence>
<dbReference type="GO" id="GO:0016779">
    <property type="term" value="F:nucleotidyltransferase activity"/>
    <property type="evidence" value="ECO:0007669"/>
    <property type="project" value="UniProtKB-KW"/>
</dbReference>
<evidence type="ECO:0000259" key="10">
    <source>
        <dbReference type="PROSITE" id="PS50175"/>
    </source>
</evidence>
<dbReference type="GO" id="GO:0004190">
    <property type="term" value="F:aspartic-type endopeptidase activity"/>
    <property type="evidence" value="ECO:0007669"/>
    <property type="project" value="InterPro"/>
</dbReference>
<dbReference type="SUPFAM" id="SSF53098">
    <property type="entry name" value="Ribonuclease H-like"/>
    <property type="match status" value="1"/>
</dbReference>
<keyword evidence="5" id="KW-0378">Hydrolase</keyword>
<dbReference type="Proteomes" id="UP001186944">
    <property type="component" value="Unassembled WGS sequence"/>
</dbReference>
<evidence type="ECO:0008006" key="15">
    <source>
        <dbReference type="Google" id="ProtNLM"/>
    </source>
</evidence>
<dbReference type="PROSITE" id="PS50878">
    <property type="entry name" value="RT_POL"/>
    <property type="match status" value="1"/>
</dbReference>
<accession>A0AA88YMD6</accession>
<protein>
    <recommendedName>
        <fullName evidence="15">Reverse transcriptase</fullName>
    </recommendedName>
</protein>
<dbReference type="CDD" id="cd09274">
    <property type="entry name" value="RNase_HI_RT_Ty3"/>
    <property type="match status" value="1"/>
</dbReference>
<dbReference type="InterPro" id="IPR043502">
    <property type="entry name" value="DNA/RNA_pol_sf"/>
</dbReference>
<sequence length="1759" mass="202363">MTNVDDKVTIHMTGITQDSGSGSSEGFGSSQSKSCSTFGCGRIPENGEDAFKWIANQVKGLQTAISVPLLQVVKPFEGDSSQFKQWVKDIEKYAQMARLDNTDIPRIVLMTCTGTVGDFVKRYLDEIESKGGTPDWSNLKMLMKKRYAEITDNQRAMTELRNIKQRSEESVQLYSERLLKLAEDAYSAPFDEREFKLVQKQLIDIFCDGLCYDYLRMRVMRCDPKSYEEAVEIAIKEQNLRKRFNLRSNKKNEPLINDTNSDLVENQNLRSSYGESNLNSQLTMRVNKCQNTGENQNTRIALETLNQDTTVEKLCYKCHSKGHTVWECPLRANNQNIRTTIDYSDPETDENEEPPLKRKRSLNRLENESSPGKVPFKSSRKVSMAFKQCAEPGKLESSLQKEAVGESRDFSKRNLESKKPVSDLNIAGNPSSCIIKIGNSRYRSLVDTGAEVSLMSRNIFERLSTKPKLTRVNKSLRAANDAPINVLGRTTLTFSINGLRLSQNFYVVETLTKNFILGRDWLKEYGVRLYFDLGMLKVGKTYVKLDEDTHICSILRLAKKTTIEPQTATICHVKLQKGFRLSNSRLLEVTNLDPGCILDEPGLSLKESVNSVKSSFKVPVLILNETNKCYRLRRGSVVGRARTLTPQDILTLDDEEQMGVDEPETEIKSDFEELHVSDGRRQEIIKLLKKNKDLIAKKDSDLGGTKTVQMKIDTGSHHPIKNRPYRTPLNKRKVIDEAIDEMLDAKVIRRSQSPWSFPLVVAKKKDGSDRMCVDFRTLNKIVKPISFPLPLIDDILSLIGNAKYFTTLDLRHGYLQVTLDERSKEKTAFACHRGLFEFNRMPFGLSNAPAVFQELMNIVLQGCEGFAMAYLDDILIFTKDDPKEHIRNIQEVFNRLRQHNLKLKLKKCAFFKEETEYLGFVINKDGIAPDQKKVEAVKNLPAPKNVRQIRGFIGMCSYYRRFVPNFSKIAEPLINLTKKYARFKWTEECQHAFDYLKESLTVVPLLAYPDTNKPYVLYTDASDNCIGACLTQETDEGDEKPIYFLSHKLSHTQTKWSTIEKEAFAIHYALQKLDHYLHGAQFTIKTDHKPLKYLLDSPMQNKKIQLWALSIAGYNCKIEYVKGEDNHCADLLSRIPHQKTSKQSKKFEDEPDIDDRAFEIGVINSNEFNPRDFASCHVEGSEEISKAVSDLPEEFNLKEEQEKDQEIVKLKNRLRKGTATKAEQTHYFEDKEGLFYYLSQPDSEDPKLRLYIPQEMETVVLRQYHDQLGHMAVDKTYDSIRRKYFFPNMYKKIHGYLEKCVTCQTRSSRKSKPPIKETEVPPYPFAKIGLDLSGPYPTTPSGNKYIVSFIDIYSGWPEAFAVPDKSAERIVHLILEEIFPRFGCPLEIISDNGTENVNRKVQETLDEMNIHHIKTSYYSPQANGKVERFHRTLHDVMSKNIQEDVQTWDLYLNQTLAAIRFHVNESSKFSPYFLLYNRDVVLPLDTILKPRRRYVGEDLHKIALQQQHKSFTLVHRNMKEAKRKQKQYADKNSTEENFQIGDPVYVRNHRRDNKLDVKWQPYFRIIDQTGPLSFIVKNQLDGNTTKTHARHLRPAKIDEWKVPRDSAGHILRKTTYVIPPEQSDSDEEQPVPRDVAIRHRVQEREDSSDEDDIPLMELRRRLRTRAMPETCTDMGDDTNTDLNPPLESSPSAPEQKCEEEQMEVDAISGKPEEGFLQTKKASQQKTVENIPSFDPQLLMKSLYEMTKYMTSQNLQISAS</sequence>
<feature type="region of interest" description="Disordered" evidence="8">
    <location>
        <begin position="341"/>
        <end position="378"/>
    </location>
</feature>
<gene>
    <name evidence="13" type="ORF">FSP39_005510</name>
</gene>